<name>A0AAD1XXV5_EUPCR</name>
<evidence type="ECO:0000313" key="1">
    <source>
        <dbReference type="EMBL" id="CAI2381012.1"/>
    </source>
</evidence>
<proteinExistence type="predicted"/>
<organism evidence="1 2">
    <name type="scientific">Euplotes crassus</name>
    <dbReference type="NCBI Taxonomy" id="5936"/>
    <lineage>
        <taxon>Eukaryota</taxon>
        <taxon>Sar</taxon>
        <taxon>Alveolata</taxon>
        <taxon>Ciliophora</taxon>
        <taxon>Intramacronucleata</taxon>
        <taxon>Spirotrichea</taxon>
        <taxon>Hypotrichia</taxon>
        <taxon>Euplotida</taxon>
        <taxon>Euplotidae</taxon>
        <taxon>Moneuplotes</taxon>
    </lineage>
</organism>
<accession>A0AAD1XXV5</accession>
<sequence>MGNLNCCNCNQADGMDMQFIIDTACIKPADATLTETKVKKNERFENNLVKSEANDSVLRDKSHSNALNSTTETKNAPQNIFLNEEAYPKIEYIKYMNYQTCHEIEDRDLIPTDPSKVIAPDLLNPFGRTNGDFLNLKLYKNAARPSDKIKSI</sequence>
<protein>
    <submittedName>
        <fullName evidence="1">Uncharacterized protein</fullName>
    </submittedName>
</protein>
<dbReference type="Proteomes" id="UP001295684">
    <property type="component" value="Unassembled WGS sequence"/>
</dbReference>
<keyword evidence="2" id="KW-1185">Reference proteome</keyword>
<comment type="caution">
    <text evidence="1">The sequence shown here is derived from an EMBL/GenBank/DDBJ whole genome shotgun (WGS) entry which is preliminary data.</text>
</comment>
<dbReference type="AlphaFoldDB" id="A0AAD1XXV5"/>
<gene>
    <name evidence="1" type="ORF">ECRASSUSDP1_LOCUS22456</name>
</gene>
<dbReference type="EMBL" id="CAMPGE010023032">
    <property type="protein sequence ID" value="CAI2381012.1"/>
    <property type="molecule type" value="Genomic_DNA"/>
</dbReference>
<evidence type="ECO:0000313" key="2">
    <source>
        <dbReference type="Proteomes" id="UP001295684"/>
    </source>
</evidence>
<reference evidence="1" key="1">
    <citation type="submission" date="2023-07" db="EMBL/GenBank/DDBJ databases">
        <authorList>
            <consortium name="AG Swart"/>
            <person name="Singh M."/>
            <person name="Singh A."/>
            <person name="Seah K."/>
            <person name="Emmerich C."/>
        </authorList>
    </citation>
    <scope>NUCLEOTIDE SEQUENCE</scope>
    <source>
        <strain evidence="1">DP1</strain>
    </source>
</reference>